<dbReference type="Pfam" id="PF10988">
    <property type="entry name" value="DUF2807"/>
    <property type="match status" value="1"/>
</dbReference>
<name>A0A833RYT3_PHYIN</name>
<comment type="caution">
    <text evidence="4">The sequence shown here is derived from an EMBL/GenBank/DDBJ whole genome shotgun (WGS) entry which is preliminary data.</text>
</comment>
<dbReference type="EMBL" id="WSZM01000852">
    <property type="protein sequence ID" value="KAF4029251.1"/>
    <property type="molecule type" value="Genomic_DNA"/>
</dbReference>
<feature type="transmembrane region" description="Helical" evidence="2">
    <location>
        <begin position="318"/>
        <end position="335"/>
    </location>
</feature>
<evidence type="ECO:0000313" key="4">
    <source>
        <dbReference type="EMBL" id="KAF4029251.1"/>
    </source>
</evidence>
<sequence length="363" mass="38485">MDEAISNDADSYWTVHCISGGCLCTEDQVFVVIVTGSDDVEFRYEDASTAGDGDVARVSATESDRLVAQLMVIDGLPVLQLTAKDGKLDVELLRKERVHRIVNQGSGNIAIYDGVLVTSGPDLTTSFSEVKVKTASVEVSSSADATVTVESTATIDSLSLSVQGSGSLCFTADSSIETNYLEIKKIGAGDVSIGPQGSCQDAKLTSTGSGALDIGGIQCHTVNVDLLGSGNVVVQATGSLSGDVYGSGHLKFYGDAPQSIDNINYLCLVTATPVSRSYHPAGCKTKPFPTDSVGVSRVEGKNVGKESSYSMTSEQSNLVYLAGAVFLVALVLRWFNESRRRARELPGEEQRQPLVDTERRPYT</sequence>
<dbReference type="Gene3D" id="2.160.20.120">
    <property type="match status" value="1"/>
</dbReference>
<evidence type="ECO:0000259" key="3">
    <source>
        <dbReference type="Pfam" id="PF10988"/>
    </source>
</evidence>
<evidence type="ECO:0000313" key="5">
    <source>
        <dbReference type="Proteomes" id="UP000602510"/>
    </source>
</evidence>
<organism evidence="4 5">
    <name type="scientific">Phytophthora infestans</name>
    <name type="common">Potato late blight agent</name>
    <name type="synonym">Botrytis infestans</name>
    <dbReference type="NCBI Taxonomy" id="4787"/>
    <lineage>
        <taxon>Eukaryota</taxon>
        <taxon>Sar</taxon>
        <taxon>Stramenopiles</taxon>
        <taxon>Oomycota</taxon>
        <taxon>Peronosporomycetes</taxon>
        <taxon>Peronosporales</taxon>
        <taxon>Peronosporaceae</taxon>
        <taxon>Phytophthora</taxon>
    </lineage>
</organism>
<reference evidence="4" key="1">
    <citation type="submission" date="2020-04" db="EMBL/GenBank/DDBJ databases">
        <title>Hybrid Assembly of Korean Phytophthora infestans isolates.</title>
        <authorList>
            <person name="Prokchorchik M."/>
            <person name="Lee Y."/>
            <person name="Seo J."/>
            <person name="Cho J.-H."/>
            <person name="Park Y.-E."/>
            <person name="Jang D.-C."/>
            <person name="Im J.-S."/>
            <person name="Choi J.-G."/>
            <person name="Park H.-J."/>
            <person name="Lee G.-B."/>
            <person name="Lee Y.-G."/>
            <person name="Hong S.-Y."/>
            <person name="Cho K."/>
            <person name="Sohn K.H."/>
        </authorList>
    </citation>
    <scope>NUCLEOTIDE SEQUENCE</scope>
    <source>
        <strain evidence="4">KR_1_A1</strain>
    </source>
</reference>
<feature type="domain" description="Putative auto-transporter adhesin head GIN" evidence="3">
    <location>
        <begin position="128"/>
        <end position="256"/>
    </location>
</feature>
<proteinExistence type="predicted"/>
<keyword evidence="2" id="KW-1133">Transmembrane helix</keyword>
<dbReference type="PANTHER" id="PTHR39200:SF1">
    <property type="entry name" value="AUTO-TRANSPORTER ADHESIN HEAD GIN DOMAIN-CONTAINING PROTEIN-RELATED"/>
    <property type="match status" value="1"/>
</dbReference>
<gene>
    <name evidence="4" type="ORF">GN244_ATG19015</name>
</gene>
<evidence type="ECO:0000256" key="1">
    <source>
        <dbReference type="SAM" id="MobiDB-lite"/>
    </source>
</evidence>
<keyword evidence="2" id="KW-0812">Transmembrane</keyword>
<feature type="region of interest" description="Disordered" evidence="1">
    <location>
        <begin position="342"/>
        <end position="363"/>
    </location>
</feature>
<protein>
    <submittedName>
        <fullName evidence="4">Putative auto-transporter adhesin head GIN domain</fullName>
    </submittedName>
</protein>
<keyword evidence="5" id="KW-1185">Reference proteome</keyword>
<accession>A0A833RYT3</accession>
<dbReference type="PANTHER" id="PTHR39200">
    <property type="entry name" value="HYPOTHETICAL EXPORTED PROTEIN"/>
    <property type="match status" value="1"/>
</dbReference>
<evidence type="ECO:0000256" key="2">
    <source>
        <dbReference type="SAM" id="Phobius"/>
    </source>
</evidence>
<dbReference type="InterPro" id="IPR021255">
    <property type="entry name" value="DUF2807"/>
</dbReference>
<dbReference type="Proteomes" id="UP000602510">
    <property type="component" value="Unassembled WGS sequence"/>
</dbReference>
<keyword evidence="2" id="KW-0472">Membrane</keyword>
<dbReference type="AlphaFoldDB" id="A0A833RYT3"/>